<dbReference type="EMBL" id="CAKMAB010000048">
    <property type="protein sequence ID" value="CAH1059209.1"/>
    <property type="molecule type" value="Genomic_DNA"/>
</dbReference>
<name>A0ABN8FUC2_9BACL</name>
<proteinExistence type="predicted"/>
<comment type="caution">
    <text evidence="1">The sequence shown here is derived from an EMBL/GenBank/DDBJ whole genome shotgun (WGS) entry which is preliminary data.</text>
</comment>
<protein>
    <submittedName>
        <fullName evidence="1">Uncharacterized protein</fullName>
    </submittedName>
</protein>
<organism evidence="1 2">
    <name type="scientific">Paenibacillus pseudetheri</name>
    <dbReference type="NCBI Taxonomy" id="2897682"/>
    <lineage>
        <taxon>Bacteria</taxon>
        <taxon>Bacillati</taxon>
        <taxon>Bacillota</taxon>
        <taxon>Bacilli</taxon>
        <taxon>Bacillales</taxon>
        <taxon>Paenibacillaceae</taxon>
        <taxon>Paenibacillus</taxon>
    </lineage>
</organism>
<dbReference type="Proteomes" id="UP000838749">
    <property type="component" value="Unassembled WGS sequence"/>
</dbReference>
<evidence type="ECO:0000313" key="2">
    <source>
        <dbReference type="Proteomes" id="UP000838749"/>
    </source>
</evidence>
<accession>A0ABN8FUC2</accession>
<reference evidence="1" key="1">
    <citation type="submission" date="2021-12" db="EMBL/GenBank/DDBJ databases">
        <authorList>
            <person name="Criscuolo A."/>
        </authorList>
    </citation>
    <scope>NUCLEOTIDE SEQUENCE</scope>
    <source>
        <strain evidence="1">CIP111894</strain>
    </source>
</reference>
<evidence type="ECO:0000313" key="1">
    <source>
        <dbReference type="EMBL" id="CAH1059209.1"/>
    </source>
</evidence>
<gene>
    <name evidence="1" type="ORF">PAECIP111894_05415</name>
</gene>
<sequence length="75" mass="7861">MANDASILINGKAETVGTATNGKRNDQTLTTITLDQKKLEDKLAAEGKGAVVSITATRKSDVIVGELNGQMAKNM</sequence>
<keyword evidence="2" id="KW-1185">Reference proteome</keyword>